<dbReference type="Proteomes" id="UP001057279">
    <property type="component" value="Linkage Group LG01"/>
</dbReference>
<comment type="caution">
    <text evidence="1">The sequence shown here is derived from an EMBL/GenBank/DDBJ whole genome shotgun (WGS) entry which is preliminary data.</text>
</comment>
<evidence type="ECO:0000313" key="1">
    <source>
        <dbReference type="EMBL" id="KAI4590882.1"/>
    </source>
</evidence>
<proteinExistence type="predicted"/>
<reference evidence="1" key="1">
    <citation type="submission" date="2022-03" db="EMBL/GenBank/DDBJ databases">
        <title>Genomic analyses of argali, domestic sheep and their hybrids provide insights into chromosomal evolution, heterosis and genetic basis of agronomic traits.</title>
        <authorList>
            <person name="Li M."/>
        </authorList>
    </citation>
    <scope>NUCLEOTIDE SEQUENCE</scope>
    <source>
        <strain evidence="1">F1 hybrid</strain>
    </source>
</reference>
<keyword evidence="2" id="KW-1185">Reference proteome</keyword>
<evidence type="ECO:0000313" key="2">
    <source>
        <dbReference type="Proteomes" id="UP001057279"/>
    </source>
</evidence>
<dbReference type="EMBL" id="CM043026">
    <property type="protein sequence ID" value="KAI4590882.1"/>
    <property type="molecule type" value="Genomic_DNA"/>
</dbReference>
<sequence length="198" mass="22020">MGLRGRRPGSRSCSLVPCGTLRRAHTLDPGPDNTTPQPQKSLPPNGSSLEMPYDGRVRLSETKKQASLVYPASGTWMLVKFMSNNKIIDNQMNYAGHSGDKESVPLLSLNFVLQSASKQEFGLNLQHTRRILRRSMIKACPADLLPEMENQFLFIGKQSGVSGSGLGTSHKTQGRQCKSEKRHSTNKKLKDWLEEIIQ</sequence>
<accession>A0ACB9VLR0</accession>
<protein>
    <submittedName>
        <fullName evidence="1">Uncharacterized protein</fullName>
    </submittedName>
</protein>
<organism evidence="1 2">
    <name type="scientific">Ovis ammon polii x Ovis aries</name>
    <dbReference type="NCBI Taxonomy" id="2918886"/>
    <lineage>
        <taxon>Eukaryota</taxon>
        <taxon>Metazoa</taxon>
        <taxon>Chordata</taxon>
        <taxon>Craniata</taxon>
        <taxon>Vertebrata</taxon>
        <taxon>Euteleostomi</taxon>
        <taxon>Mammalia</taxon>
        <taxon>Eutheria</taxon>
        <taxon>Laurasiatheria</taxon>
        <taxon>Artiodactyla</taxon>
        <taxon>Ruminantia</taxon>
        <taxon>Pecora</taxon>
        <taxon>Bovidae</taxon>
        <taxon>Caprinae</taxon>
        <taxon>Ovis</taxon>
    </lineage>
</organism>
<gene>
    <name evidence="1" type="ORF">MJG53_001931</name>
</gene>
<name>A0ACB9VLR0_9CETA</name>